<feature type="transmembrane region" description="Helical" evidence="7">
    <location>
        <begin position="86"/>
        <end position="104"/>
    </location>
</feature>
<evidence type="ECO:0000256" key="5">
    <source>
        <dbReference type="ARBA" id="ARBA00022989"/>
    </source>
</evidence>
<protein>
    <submittedName>
        <fullName evidence="8">MFS transporter</fullName>
    </submittedName>
</protein>
<evidence type="ECO:0000256" key="1">
    <source>
        <dbReference type="ARBA" id="ARBA00004651"/>
    </source>
</evidence>
<feature type="transmembrane region" description="Helical" evidence="7">
    <location>
        <begin position="151"/>
        <end position="169"/>
    </location>
</feature>
<feature type="transmembrane region" description="Helical" evidence="7">
    <location>
        <begin position="21"/>
        <end position="39"/>
    </location>
</feature>
<dbReference type="RefSeq" id="WP_344307922.1">
    <property type="nucleotide sequence ID" value="NZ_BAAANY010000004.1"/>
</dbReference>
<dbReference type="InterPro" id="IPR011701">
    <property type="entry name" value="MFS"/>
</dbReference>
<gene>
    <name evidence="8" type="ORF">GCM10009765_12260</name>
</gene>
<feature type="transmembrane region" description="Helical" evidence="7">
    <location>
        <begin position="175"/>
        <end position="194"/>
    </location>
</feature>
<organism evidence="8 9">
    <name type="scientific">Fodinicola feengrottensis</name>
    <dbReference type="NCBI Taxonomy" id="435914"/>
    <lineage>
        <taxon>Bacteria</taxon>
        <taxon>Bacillati</taxon>
        <taxon>Actinomycetota</taxon>
        <taxon>Actinomycetes</taxon>
        <taxon>Mycobacteriales</taxon>
        <taxon>Fodinicola</taxon>
    </lineage>
</organism>
<keyword evidence="6 7" id="KW-0472">Membrane</keyword>
<feature type="transmembrane region" description="Helical" evidence="7">
    <location>
        <begin position="290"/>
        <end position="323"/>
    </location>
</feature>
<dbReference type="PANTHER" id="PTHR23517:SF2">
    <property type="entry name" value="MULTIDRUG RESISTANCE PROTEIN MDTH"/>
    <property type="match status" value="1"/>
</dbReference>
<dbReference type="PANTHER" id="PTHR23517">
    <property type="entry name" value="RESISTANCE PROTEIN MDTM, PUTATIVE-RELATED-RELATED"/>
    <property type="match status" value="1"/>
</dbReference>
<proteinExistence type="predicted"/>
<dbReference type="SUPFAM" id="SSF103473">
    <property type="entry name" value="MFS general substrate transporter"/>
    <property type="match status" value="1"/>
</dbReference>
<feature type="transmembrane region" description="Helical" evidence="7">
    <location>
        <begin position="251"/>
        <end position="270"/>
    </location>
</feature>
<keyword evidence="2" id="KW-0813">Transport</keyword>
<dbReference type="InterPro" id="IPR036259">
    <property type="entry name" value="MFS_trans_sf"/>
</dbReference>
<dbReference type="Pfam" id="PF07690">
    <property type="entry name" value="MFS_1"/>
    <property type="match status" value="1"/>
</dbReference>
<dbReference type="InterPro" id="IPR050171">
    <property type="entry name" value="MFS_Transporters"/>
</dbReference>
<evidence type="ECO:0000313" key="8">
    <source>
        <dbReference type="EMBL" id="GAA1664272.1"/>
    </source>
</evidence>
<keyword evidence="9" id="KW-1185">Reference proteome</keyword>
<feature type="transmembrane region" description="Helical" evidence="7">
    <location>
        <begin position="379"/>
        <end position="400"/>
    </location>
</feature>
<dbReference type="EMBL" id="BAAANY010000004">
    <property type="protein sequence ID" value="GAA1664272.1"/>
    <property type="molecule type" value="Genomic_DNA"/>
</dbReference>
<evidence type="ECO:0000313" key="9">
    <source>
        <dbReference type="Proteomes" id="UP001500618"/>
    </source>
</evidence>
<reference evidence="8 9" key="1">
    <citation type="journal article" date="2019" name="Int. J. Syst. Evol. Microbiol.">
        <title>The Global Catalogue of Microorganisms (GCM) 10K type strain sequencing project: providing services to taxonomists for standard genome sequencing and annotation.</title>
        <authorList>
            <consortium name="The Broad Institute Genomics Platform"/>
            <consortium name="The Broad Institute Genome Sequencing Center for Infectious Disease"/>
            <person name="Wu L."/>
            <person name="Ma J."/>
        </authorList>
    </citation>
    <scope>NUCLEOTIDE SEQUENCE [LARGE SCALE GENOMIC DNA]</scope>
    <source>
        <strain evidence="8 9">JCM 14718</strain>
    </source>
</reference>
<dbReference type="Proteomes" id="UP001500618">
    <property type="component" value="Unassembled WGS sequence"/>
</dbReference>
<accession>A0ABN2G3C9</accession>
<evidence type="ECO:0000256" key="6">
    <source>
        <dbReference type="ARBA" id="ARBA00023136"/>
    </source>
</evidence>
<keyword evidence="4 7" id="KW-0812">Transmembrane</keyword>
<evidence type="ECO:0000256" key="7">
    <source>
        <dbReference type="SAM" id="Phobius"/>
    </source>
</evidence>
<comment type="caution">
    <text evidence="8">The sequence shown here is derived from an EMBL/GenBank/DDBJ whole genome shotgun (WGS) entry which is preliminary data.</text>
</comment>
<comment type="subcellular location">
    <subcellularLocation>
        <location evidence="1">Cell membrane</location>
        <topology evidence="1">Multi-pass membrane protein</topology>
    </subcellularLocation>
</comment>
<sequence>MANVVVRHLRTTLVAETSAGRLLVLTSLLGSIGLGLYQAGSAVYFVHVIGFSGVQVGSGLSAAGLAGLALGIPIGRLADRLGPREVTVAVCVLKAIPLAVFPLAGHYWVFLLTAVVFGVADAGWNVANEAVIAGTMSGSHRVRLSAQLRSIYNIGMTAGALLAGLAVAANVPAAYFGLFWGYAVTTLITAALYLRLPHVPGTGAVHASVHRLAALSDLPYLAVAQVSGLALLSETVLEIGLPLWVVTQTTAPRWLVPGLLAVNTVLVVIFQARAARGAETIPGAVRTLQISFVALIAMCVLAAVSAAVPVWAAVLVLVASVVALTGGEMGSSAARWCMRFSFAPEGGQGQYGAVFRLGQIGPRVIGPVVVTALLGQCHAMGWLALAVVFGLGLVAGPAAARWAQRTRIEKAAIS</sequence>
<evidence type="ECO:0000256" key="4">
    <source>
        <dbReference type="ARBA" id="ARBA00022692"/>
    </source>
</evidence>
<feature type="transmembrane region" description="Helical" evidence="7">
    <location>
        <begin position="45"/>
        <end position="74"/>
    </location>
</feature>
<name>A0ABN2G3C9_9ACTN</name>
<dbReference type="Gene3D" id="1.20.1250.20">
    <property type="entry name" value="MFS general substrate transporter like domains"/>
    <property type="match status" value="1"/>
</dbReference>
<keyword evidence="3" id="KW-1003">Cell membrane</keyword>
<keyword evidence="5 7" id="KW-1133">Transmembrane helix</keyword>
<evidence type="ECO:0000256" key="2">
    <source>
        <dbReference type="ARBA" id="ARBA00022448"/>
    </source>
</evidence>
<evidence type="ECO:0000256" key="3">
    <source>
        <dbReference type="ARBA" id="ARBA00022475"/>
    </source>
</evidence>